<organism evidence="2 3">
    <name type="scientific">Phlebiopsis gigantea (strain 11061_1 CR5-6)</name>
    <name type="common">White-rot fungus</name>
    <name type="synonym">Peniophora gigantea</name>
    <dbReference type="NCBI Taxonomy" id="745531"/>
    <lineage>
        <taxon>Eukaryota</taxon>
        <taxon>Fungi</taxon>
        <taxon>Dikarya</taxon>
        <taxon>Basidiomycota</taxon>
        <taxon>Agaricomycotina</taxon>
        <taxon>Agaricomycetes</taxon>
        <taxon>Polyporales</taxon>
        <taxon>Phanerochaetaceae</taxon>
        <taxon>Phlebiopsis</taxon>
    </lineage>
</organism>
<accession>A0A0C3SBT4</accession>
<evidence type="ECO:0000313" key="2">
    <source>
        <dbReference type="EMBL" id="KIP10287.1"/>
    </source>
</evidence>
<gene>
    <name evidence="2" type="ORF">PHLGIDRAFT_249413</name>
</gene>
<dbReference type="HOGENOM" id="CLU_645754_0_0_1"/>
<dbReference type="OrthoDB" id="3236053at2759"/>
<proteinExistence type="predicted"/>
<protein>
    <submittedName>
        <fullName evidence="2">Uncharacterized protein</fullName>
    </submittedName>
</protein>
<dbReference type="AlphaFoldDB" id="A0A0C3SBT4"/>
<feature type="compositionally biased region" description="Polar residues" evidence="1">
    <location>
        <begin position="239"/>
        <end position="253"/>
    </location>
</feature>
<dbReference type="Proteomes" id="UP000053257">
    <property type="component" value="Unassembled WGS sequence"/>
</dbReference>
<evidence type="ECO:0000256" key="1">
    <source>
        <dbReference type="SAM" id="MobiDB-lite"/>
    </source>
</evidence>
<sequence>MDSRHSGTPGEPTVASVLGVKGQLRFHPHGSTQKAHVVLRKVDLAEESDDDEESSMVYFSLFAQKRIEVKPGKEILLAVATPDGKFLDAPVIFAGRVSVGEESIQDVSSQPFRNDLSSKTRAPVIPPKLRKPWLEAPIIESPTSKSQAQRTYASVAIQAEPEVNIPHTSTQPDTIPLLTNGSAVSLPEKPSPLVTAGPSSELSVEEQLDSSYTRERSLSPMELDSRSSTPEGSPPSAHHSATSVDRSNSNSFSPPGLSVPELAEQPQTLLQTSFSYTGRTQPRAPSSSPESDNPPGLSLPPLPTETTPSSSSKVGTREPTIAPSKEQPTSRTRATVPTVAQSPSAPSKLEKLAVPVNTSSTTPPSDQSPDGSTATATPYVPKRKTVPNPFVSGGVLTDFVGKMPPGNTTHQVRADIAHLLVEFLF</sequence>
<dbReference type="STRING" id="745531.A0A0C3SBT4"/>
<feature type="compositionally biased region" description="Low complexity" evidence="1">
    <location>
        <begin position="358"/>
        <end position="373"/>
    </location>
</feature>
<evidence type="ECO:0000313" key="3">
    <source>
        <dbReference type="Proteomes" id="UP000053257"/>
    </source>
</evidence>
<name>A0A0C3SBT4_PHLG1</name>
<feature type="compositionally biased region" description="Polar residues" evidence="1">
    <location>
        <begin position="326"/>
        <end position="345"/>
    </location>
</feature>
<dbReference type="EMBL" id="KN840456">
    <property type="protein sequence ID" value="KIP10287.1"/>
    <property type="molecule type" value="Genomic_DNA"/>
</dbReference>
<keyword evidence="3" id="KW-1185">Reference proteome</keyword>
<feature type="compositionally biased region" description="Polar residues" evidence="1">
    <location>
        <begin position="265"/>
        <end position="291"/>
    </location>
</feature>
<feature type="region of interest" description="Disordered" evidence="1">
    <location>
        <begin position="163"/>
        <end position="388"/>
    </location>
</feature>
<reference evidence="2 3" key="1">
    <citation type="journal article" date="2014" name="PLoS Genet.">
        <title>Analysis of the Phlebiopsis gigantea genome, transcriptome and secretome provides insight into its pioneer colonization strategies of wood.</title>
        <authorList>
            <person name="Hori C."/>
            <person name="Ishida T."/>
            <person name="Igarashi K."/>
            <person name="Samejima M."/>
            <person name="Suzuki H."/>
            <person name="Master E."/>
            <person name="Ferreira P."/>
            <person name="Ruiz-Duenas F.J."/>
            <person name="Held B."/>
            <person name="Canessa P."/>
            <person name="Larrondo L.F."/>
            <person name="Schmoll M."/>
            <person name="Druzhinina I.S."/>
            <person name="Kubicek C.P."/>
            <person name="Gaskell J.A."/>
            <person name="Kersten P."/>
            <person name="St John F."/>
            <person name="Glasner J."/>
            <person name="Sabat G."/>
            <person name="Splinter BonDurant S."/>
            <person name="Syed K."/>
            <person name="Yadav J."/>
            <person name="Mgbeahuruike A.C."/>
            <person name="Kovalchuk A."/>
            <person name="Asiegbu F.O."/>
            <person name="Lackner G."/>
            <person name="Hoffmeister D."/>
            <person name="Rencoret J."/>
            <person name="Gutierrez A."/>
            <person name="Sun H."/>
            <person name="Lindquist E."/>
            <person name="Barry K."/>
            <person name="Riley R."/>
            <person name="Grigoriev I.V."/>
            <person name="Henrissat B."/>
            <person name="Kues U."/>
            <person name="Berka R.M."/>
            <person name="Martinez A.T."/>
            <person name="Covert S.F."/>
            <person name="Blanchette R.A."/>
            <person name="Cullen D."/>
        </authorList>
    </citation>
    <scope>NUCLEOTIDE SEQUENCE [LARGE SCALE GENOMIC DNA]</scope>
    <source>
        <strain evidence="2 3">11061_1 CR5-6</strain>
    </source>
</reference>
<feature type="compositionally biased region" description="Polar residues" evidence="1">
    <location>
        <begin position="166"/>
        <end position="183"/>
    </location>
</feature>